<keyword evidence="3" id="KW-0274">FAD</keyword>
<dbReference type="Gene3D" id="3.50.50.60">
    <property type="entry name" value="FAD/NAD(P)-binding domain"/>
    <property type="match status" value="1"/>
</dbReference>
<comment type="caution">
    <text evidence="7">The sequence shown here is derived from an EMBL/GenBank/DDBJ whole genome shotgun (WGS) entry which is preliminary data.</text>
</comment>
<dbReference type="PANTHER" id="PTHR47178">
    <property type="entry name" value="MONOOXYGENASE, FAD-BINDING"/>
    <property type="match status" value="1"/>
</dbReference>
<evidence type="ECO:0000256" key="3">
    <source>
        <dbReference type="ARBA" id="ARBA00022827"/>
    </source>
</evidence>
<evidence type="ECO:0000256" key="5">
    <source>
        <dbReference type="ARBA" id="ARBA00023033"/>
    </source>
</evidence>
<comment type="cofactor">
    <cofactor evidence="1">
        <name>FAD</name>
        <dbReference type="ChEBI" id="CHEBI:57692"/>
    </cofactor>
</comment>
<dbReference type="PANTHER" id="PTHR47178:SF3">
    <property type="entry name" value="FAD-BINDING DOMAIN-CONTAINING PROTEIN"/>
    <property type="match status" value="1"/>
</dbReference>
<dbReference type="Pfam" id="PF01494">
    <property type="entry name" value="FAD_binding_3"/>
    <property type="match status" value="1"/>
</dbReference>
<keyword evidence="8" id="KW-1185">Reference proteome</keyword>
<proteinExistence type="predicted"/>
<evidence type="ECO:0000313" key="7">
    <source>
        <dbReference type="EMBL" id="CAF9943390.1"/>
    </source>
</evidence>
<evidence type="ECO:0000256" key="2">
    <source>
        <dbReference type="ARBA" id="ARBA00022630"/>
    </source>
</evidence>
<dbReference type="EMBL" id="CAJPDR010001007">
    <property type="protein sequence ID" value="CAF9943390.1"/>
    <property type="molecule type" value="Genomic_DNA"/>
</dbReference>
<dbReference type="AlphaFoldDB" id="A0A8H3J9K6"/>
<dbReference type="InterPro" id="IPR036188">
    <property type="entry name" value="FAD/NAD-bd_sf"/>
</dbReference>
<dbReference type="Proteomes" id="UP000664203">
    <property type="component" value="Unassembled WGS sequence"/>
</dbReference>
<dbReference type="PRINTS" id="PR00420">
    <property type="entry name" value="RNGMNOXGNASE"/>
</dbReference>
<keyword evidence="5" id="KW-0503">Monooxygenase</keyword>
<sequence>MADSNSETGFHVLVIGAGEWLRGTANSAKTQDGIAQNAATILTYSIKCTVFERESYLNQRSRDWSFGIYWAQGPLWECLPEPFRAKLNTATVNPSRTPSPEDFIRMLNGETAEELIRVPTPNVIRLKRSSFRALLAEGLDVQYGKKLSVIFSQFPNDKDEPTVTATFEDGSNATGNLLVGADGAKSKVREYLLGSEKAALQPLPIIGCHATLTLPADIARKVIAELHGQVDTLTSGDKVHDIPDHKRPETWEWRPTMTFWREGSDQLTNAAEIRKAWNENSEKMAEPFRSALLSLPDDAVIWCERLSQWPTIGWDNKQGSVTLAGDAAHPMTYHRGQGLNNAVHDAAYLGRALNDHCENGKPLTDVVAAYEAEVVERGNEAVLSSGGNSVMLHDWEQLMNSPLFQHGAAPLRQ</sequence>
<keyword evidence="4" id="KW-0560">Oxidoreductase</keyword>
<dbReference type="SUPFAM" id="SSF51905">
    <property type="entry name" value="FAD/NAD(P)-binding domain"/>
    <property type="match status" value="1"/>
</dbReference>
<name>A0A8H3J9K6_9LECA</name>
<feature type="domain" description="FAD-binding" evidence="6">
    <location>
        <begin position="153"/>
        <end position="382"/>
    </location>
</feature>
<evidence type="ECO:0000313" key="8">
    <source>
        <dbReference type="Proteomes" id="UP000664203"/>
    </source>
</evidence>
<evidence type="ECO:0000256" key="1">
    <source>
        <dbReference type="ARBA" id="ARBA00001974"/>
    </source>
</evidence>
<dbReference type="InterPro" id="IPR002938">
    <property type="entry name" value="FAD-bd"/>
</dbReference>
<gene>
    <name evidence="7" type="ORF">ALECFALPRED_000262</name>
</gene>
<dbReference type="GO" id="GO:0004497">
    <property type="term" value="F:monooxygenase activity"/>
    <property type="evidence" value="ECO:0007669"/>
    <property type="project" value="UniProtKB-KW"/>
</dbReference>
<keyword evidence="2" id="KW-0285">Flavoprotein</keyword>
<protein>
    <recommendedName>
        <fullName evidence="6">FAD-binding domain-containing protein</fullName>
    </recommendedName>
</protein>
<dbReference type="GO" id="GO:0071949">
    <property type="term" value="F:FAD binding"/>
    <property type="evidence" value="ECO:0007669"/>
    <property type="project" value="InterPro"/>
</dbReference>
<evidence type="ECO:0000259" key="6">
    <source>
        <dbReference type="Pfam" id="PF01494"/>
    </source>
</evidence>
<accession>A0A8H3J9K6</accession>
<reference evidence="7" key="1">
    <citation type="submission" date="2021-03" db="EMBL/GenBank/DDBJ databases">
        <authorList>
            <person name="Tagirdzhanova G."/>
        </authorList>
    </citation>
    <scope>NUCLEOTIDE SEQUENCE</scope>
</reference>
<dbReference type="OrthoDB" id="47494at2759"/>
<evidence type="ECO:0000256" key="4">
    <source>
        <dbReference type="ARBA" id="ARBA00023002"/>
    </source>
</evidence>
<organism evidence="7 8">
    <name type="scientific">Alectoria fallacina</name>
    <dbReference type="NCBI Taxonomy" id="1903189"/>
    <lineage>
        <taxon>Eukaryota</taxon>
        <taxon>Fungi</taxon>
        <taxon>Dikarya</taxon>
        <taxon>Ascomycota</taxon>
        <taxon>Pezizomycotina</taxon>
        <taxon>Lecanoromycetes</taxon>
        <taxon>OSLEUM clade</taxon>
        <taxon>Lecanoromycetidae</taxon>
        <taxon>Lecanorales</taxon>
        <taxon>Lecanorineae</taxon>
        <taxon>Parmeliaceae</taxon>
        <taxon>Alectoria</taxon>
    </lineage>
</organism>